<accession>C6BU08</accession>
<dbReference type="OrthoDB" id="9802649at2"/>
<dbReference type="Proteomes" id="UP000002601">
    <property type="component" value="Chromosome"/>
</dbReference>
<dbReference type="KEGG" id="dsa:Desal_3671"/>
<keyword evidence="1" id="KW-1133">Transmembrane helix</keyword>
<evidence type="ECO:0000256" key="1">
    <source>
        <dbReference type="SAM" id="Phobius"/>
    </source>
</evidence>
<keyword evidence="3" id="KW-0808">Transferase</keyword>
<dbReference type="eggNOG" id="COG0463">
    <property type="taxonomic scope" value="Bacteria"/>
</dbReference>
<dbReference type="PANTHER" id="PTHR48090">
    <property type="entry name" value="UNDECAPRENYL-PHOSPHATE 4-DEOXY-4-FORMAMIDO-L-ARABINOSE TRANSFERASE-RELATED"/>
    <property type="match status" value="1"/>
</dbReference>
<dbReference type="CDD" id="cd04187">
    <property type="entry name" value="DPM1_like_bac"/>
    <property type="match status" value="1"/>
</dbReference>
<dbReference type="AlphaFoldDB" id="C6BU08"/>
<dbReference type="InterPro" id="IPR001173">
    <property type="entry name" value="Glyco_trans_2-like"/>
</dbReference>
<dbReference type="HOGENOM" id="CLU_033536_0_1_7"/>
<dbReference type="EMBL" id="CP001649">
    <property type="protein sequence ID" value="ACS81717.1"/>
    <property type="molecule type" value="Genomic_DNA"/>
</dbReference>
<dbReference type="Gene3D" id="3.90.550.10">
    <property type="entry name" value="Spore Coat Polysaccharide Biosynthesis Protein SpsA, Chain A"/>
    <property type="match status" value="1"/>
</dbReference>
<evidence type="ECO:0000259" key="2">
    <source>
        <dbReference type="Pfam" id="PF00535"/>
    </source>
</evidence>
<evidence type="ECO:0000313" key="3">
    <source>
        <dbReference type="EMBL" id="ACS81717.1"/>
    </source>
</evidence>
<dbReference type="RefSeq" id="WP_015853533.1">
    <property type="nucleotide sequence ID" value="NC_012881.1"/>
</dbReference>
<name>C6BU08_MARSD</name>
<dbReference type="GO" id="GO:0005886">
    <property type="term" value="C:plasma membrane"/>
    <property type="evidence" value="ECO:0007669"/>
    <property type="project" value="TreeGrafter"/>
</dbReference>
<dbReference type="InterPro" id="IPR029044">
    <property type="entry name" value="Nucleotide-diphossugar_trans"/>
</dbReference>
<keyword evidence="1" id="KW-0812">Transmembrane</keyword>
<dbReference type="STRING" id="526222.Desal_3671"/>
<dbReference type="PANTHER" id="PTHR48090:SF8">
    <property type="entry name" value="GLYCOSYLTRANSFERASE CSBB-RELATED"/>
    <property type="match status" value="1"/>
</dbReference>
<keyword evidence="1" id="KW-0472">Membrane</keyword>
<feature type="domain" description="Glycosyltransferase 2-like" evidence="2">
    <location>
        <begin position="14"/>
        <end position="173"/>
    </location>
</feature>
<dbReference type="GO" id="GO:0016740">
    <property type="term" value="F:transferase activity"/>
    <property type="evidence" value="ECO:0007669"/>
    <property type="project" value="UniProtKB-KW"/>
</dbReference>
<gene>
    <name evidence="3" type="ordered locus">Desal_3671</name>
</gene>
<protein>
    <submittedName>
        <fullName evidence="3">Glycosyl transferase family 2</fullName>
    </submittedName>
</protein>
<dbReference type="SUPFAM" id="SSF53448">
    <property type="entry name" value="Nucleotide-diphospho-sugar transferases"/>
    <property type="match status" value="1"/>
</dbReference>
<evidence type="ECO:0000313" key="4">
    <source>
        <dbReference type="Proteomes" id="UP000002601"/>
    </source>
</evidence>
<reference evidence="3 4" key="1">
    <citation type="submission" date="2009-06" db="EMBL/GenBank/DDBJ databases">
        <title>Complete sequence of Desulfovibrio salexigens DSM 2638.</title>
        <authorList>
            <consortium name="US DOE Joint Genome Institute"/>
            <person name="Lucas S."/>
            <person name="Copeland A."/>
            <person name="Lapidus A."/>
            <person name="Glavina del Rio T."/>
            <person name="Tice H."/>
            <person name="Bruce D."/>
            <person name="Goodwin L."/>
            <person name="Pitluck S."/>
            <person name="Munk A.C."/>
            <person name="Brettin T."/>
            <person name="Detter J.C."/>
            <person name="Han C."/>
            <person name="Tapia R."/>
            <person name="Larimer F."/>
            <person name="Land M."/>
            <person name="Hauser L."/>
            <person name="Kyrpides N."/>
            <person name="Anderson I."/>
            <person name="Wall J.D."/>
            <person name="Arkin A.P."/>
            <person name="Dehal P."/>
            <person name="Chivian D."/>
            <person name="Giles B."/>
            <person name="Hazen T.C."/>
        </authorList>
    </citation>
    <scope>NUCLEOTIDE SEQUENCE [LARGE SCALE GENOMIC DNA]</scope>
    <source>
        <strain evidence="4">ATCC 14822 / DSM 2638 / NCIMB 8403 / VKM B-1763</strain>
    </source>
</reference>
<dbReference type="InterPro" id="IPR050256">
    <property type="entry name" value="Glycosyltransferase_2"/>
</dbReference>
<organism evidence="3 4">
    <name type="scientific">Maridesulfovibrio salexigens (strain ATCC 14822 / DSM 2638 / NCIMB 8403 / VKM B-1763)</name>
    <name type="common">Desulfovibrio salexigens</name>
    <dbReference type="NCBI Taxonomy" id="526222"/>
    <lineage>
        <taxon>Bacteria</taxon>
        <taxon>Pseudomonadati</taxon>
        <taxon>Thermodesulfobacteriota</taxon>
        <taxon>Desulfovibrionia</taxon>
        <taxon>Desulfovibrionales</taxon>
        <taxon>Desulfovibrionaceae</taxon>
        <taxon>Maridesulfovibrio</taxon>
    </lineage>
</organism>
<sequence>MQENTFDIKTKKISVVVPVLNEEQNVPLICGRITEVLNNFNFEIIFVDDGSTDGTLEQLMSLSAKHANINFISLSRNWGHQCALKAGLDHATGDCVISIDGDLQHPPELMLTFIDKWAQGADIVHSVRKEDPNLPFLKKFTSSTFYKIINKISNLNIKPGTADFRLLDRKVVEACRNLNEDVYFWRGIIPWLGFTQEYIEYEPNSRQYGKSKYNLKKMLGLAINGVASFSLIPLRAASLIGSGILLIALVYLAYIIIQFLIGNTVPGWSSIMAAILILGAIQLIFLGTIGEYVGKTYLGSKKRPTYFIKKMNAELLNNNLPK</sequence>
<feature type="transmembrane region" description="Helical" evidence="1">
    <location>
        <begin position="267"/>
        <end position="293"/>
    </location>
</feature>
<feature type="transmembrane region" description="Helical" evidence="1">
    <location>
        <begin position="239"/>
        <end position="261"/>
    </location>
</feature>
<dbReference type="Pfam" id="PF00535">
    <property type="entry name" value="Glycos_transf_2"/>
    <property type="match status" value="1"/>
</dbReference>
<keyword evidence="4" id="KW-1185">Reference proteome</keyword>
<dbReference type="CAZy" id="GT2">
    <property type="family name" value="Glycosyltransferase Family 2"/>
</dbReference>
<proteinExistence type="predicted"/>